<dbReference type="AlphaFoldDB" id="W8YDI2"/>
<dbReference type="SUPFAM" id="SSF52402">
    <property type="entry name" value="Adenine nucleotide alpha hydrolases-like"/>
    <property type="match status" value="1"/>
</dbReference>
<reference evidence="2" key="1">
    <citation type="submission" date="2014-01" db="EMBL/GenBank/DDBJ databases">
        <title>Draft genome sequence of highly nematicidal Bacillus thuringiensis DB27.</title>
        <authorList>
            <person name="Iatsenko I."/>
            <person name="Pickard D."/>
            <person name="Corton C."/>
            <person name="Dougan G."/>
            <person name="Sommer R.J."/>
        </authorList>
    </citation>
    <scope>NUCLEOTIDE SEQUENCE [LARGE SCALE GENOMIC DNA]</scope>
    <source>
        <strain evidence="2">DB27</strain>
    </source>
</reference>
<dbReference type="HOGENOM" id="CLU_2714112_0_0_9"/>
<accession>W8YDI2</accession>
<protein>
    <recommendedName>
        <fullName evidence="1">NAD/GMP synthase domain-containing protein</fullName>
    </recommendedName>
</protein>
<dbReference type="GO" id="GO:0009435">
    <property type="term" value="P:NAD+ biosynthetic process"/>
    <property type="evidence" value="ECO:0007669"/>
    <property type="project" value="UniProtKB-UniPathway"/>
</dbReference>
<name>W8YDI2_BACTU</name>
<dbReference type="InterPro" id="IPR022310">
    <property type="entry name" value="NAD/GMP_synthase"/>
</dbReference>
<proteinExistence type="predicted"/>
<feature type="domain" description="NAD/GMP synthase" evidence="1">
    <location>
        <begin position="10"/>
        <end position="59"/>
    </location>
</feature>
<sequence length="72" mass="8246">MDLTVDALSNQCNNVFNDSLMDFNKGNLKARIRMVTKYAIGRQRQLLVIGITHATEALIRLTKRQDRALLQE</sequence>
<dbReference type="UniPathway" id="UPA00253"/>
<dbReference type="InterPro" id="IPR014729">
    <property type="entry name" value="Rossmann-like_a/b/a_fold"/>
</dbReference>
<dbReference type="Gene3D" id="3.40.50.620">
    <property type="entry name" value="HUPs"/>
    <property type="match status" value="1"/>
</dbReference>
<dbReference type="EMBL" id="HG810024">
    <property type="protein sequence ID" value="CDN39558.1"/>
    <property type="molecule type" value="Genomic_DNA"/>
</dbReference>
<dbReference type="Proteomes" id="UP000030682">
    <property type="component" value="Unassembled WGS sequence"/>
</dbReference>
<evidence type="ECO:0000313" key="2">
    <source>
        <dbReference type="EMBL" id="CDN39558.1"/>
    </source>
</evidence>
<dbReference type="Pfam" id="PF02540">
    <property type="entry name" value="NAD_synthase"/>
    <property type="match status" value="1"/>
</dbReference>
<evidence type="ECO:0000259" key="1">
    <source>
        <dbReference type="Pfam" id="PF02540"/>
    </source>
</evidence>
<gene>
    <name evidence="2" type="ORF">BTDB27_p000221</name>
</gene>
<reference evidence="2" key="2">
    <citation type="submission" date="2014-01" db="EMBL/GenBank/DDBJ databases">
        <authorList>
            <person name="Aslett M."/>
        </authorList>
    </citation>
    <scope>NUCLEOTIDE SEQUENCE [LARGE SCALE GENOMIC DNA]</scope>
    <source>
        <strain evidence="2">DB27</strain>
    </source>
</reference>
<organism evidence="2">
    <name type="scientific">Bacillus thuringiensis DB27</name>
    <dbReference type="NCBI Taxonomy" id="1431339"/>
    <lineage>
        <taxon>Bacteria</taxon>
        <taxon>Bacillati</taxon>
        <taxon>Bacillota</taxon>
        <taxon>Bacilli</taxon>
        <taxon>Bacillales</taxon>
        <taxon>Bacillaceae</taxon>
        <taxon>Bacillus</taxon>
        <taxon>Bacillus cereus group</taxon>
    </lineage>
</organism>